<dbReference type="AlphaFoldDB" id="A0A918X8P1"/>
<sequence>MSSTAIRIAQRLMGGRTFRTLAPCLAPRLDRLVHRLTRGRRMFLTGARPEVGILLTTVGARSARPRTTPLVCLPEGPDGPWVVIGSNFGKPHHPAWTGNLLKTPRASVEHQGRTHTVEARLLQGPERDTTWRAVTDFWPPYASYQQQSGRQLRLFRLHPLDTPARTEQP</sequence>
<dbReference type="GO" id="GO:0070967">
    <property type="term" value="F:coenzyme F420 binding"/>
    <property type="evidence" value="ECO:0007669"/>
    <property type="project" value="TreeGrafter"/>
</dbReference>
<dbReference type="GO" id="GO:0005886">
    <property type="term" value="C:plasma membrane"/>
    <property type="evidence" value="ECO:0007669"/>
    <property type="project" value="TreeGrafter"/>
</dbReference>
<dbReference type="Gene3D" id="2.30.110.10">
    <property type="entry name" value="Electron Transport, Fmn-binding Protein, Chain A"/>
    <property type="match status" value="1"/>
</dbReference>
<dbReference type="PANTHER" id="PTHR39428:SF1">
    <property type="entry name" value="F420H(2)-DEPENDENT QUINONE REDUCTASE RV1261C"/>
    <property type="match status" value="1"/>
</dbReference>
<evidence type="ECO:0000256" key="1">
    <source>
        <dbReference type="ARBA" id="ARBA00008710"/>
    </source>
</evidence>
<reference evidence="3" key="1">
    <citation type="journal article" date="2014" name="Int. J. Syst. Evol. Microbiol.">
        <title>Complete genome sequence of Corynebacterium casei LMG S-19264T (=DSM 44701T), isolated from a smear-ripened cheese.</title>
        <authorList>
            <consortium name="US DOE Joint Genome Institute (JGI-PGF)"/>
            <person name="Walter F."/>
            <person name="Albersmeier A."/>
            <person name="Kalinowski J."/>
            <person name="Ruckert C."/>
        </authorList>
    </citation>
    <scope>NUCLEOTIDE SEQUENCE</scope>
    <source>
        <strain evidence="3">JCM 4637</strain>
    </source>
</reference>
<gene>
    <name evidence="3" type="ORF">GCM10010334_81600</name>
</gene>
<organism evidence="3 4">
    <name type="scientific">Streptomyces finlayi</name>
    <dbReference type="NCBI Taxonomy" id="67296"/>
    <lineage>
        <taxon>Bacteria</taxon>
        <taxon>Bacillati</taxon>
        <taxon>Actinomycetota</taxon>
        <taxon>Actinomycetes</taxon>
        <taxon>Kitasatosporales</taxon>
        <taxon>Streptomycetaceae</taxon>
        <taxon>Streptomyces</taxon>
    </lineage>
</organism>
<dbReference type="RefSeq" id="WP_189828341.1">
    <property type="nucleotide sequence ID" value="NZ_BMVC01000030.1"/>
</dbReference>
<comment type="caution">
    <text evidence="3">The sequence shown here is derived from an EMBL/GenBank/DDBJ whole genome shotgun (WGS) entry which is preliminary data.</text>
</comment>
<evidence type="ECO:0000313" key="4">
    <source>
        <dbReference type="Proteomes" id="UP000638353"/>
    </source>
</evidence>
<proteinExistence type="inferred from homology"/>
<dbReference type="GO" id="GO:0016491">
    <property type="term" value="F:oxidoreductase activity"/>
    <property type="evidence" value="ECO:0007669"/>
    <property type="project" value="InterPro"/>
</dbReference>
<comment type="similarity">
    <text evidence="1">Belongs to the F420H(2)-dependent quinone reductase family.</text>
</comment>
<comment type="catalytic activity">
    <reaction evidence="2">
        <text>oxidized coenzyme F420-(gamma-L-Glu)(n) + a quinol + H(+) = reduced coenzyme F420-(gamma-L-Glu)(n) + a quinone</text>
        <dbReference type="Rhea" id="RHEA:39663"/>
        <dbReference type="Rhea" id="RHEA-COMP:12939"/>
        <dbReference type="Rhea" id="RHEA-COMP:14378"/>
        <dbReference type="ChEBI" id="CHEBI:15378"/>
        <dbReference type="ChEBI" id="CHEBI:24646"/>
        <dbReference type="ChEBI" id="CHEBI:132124"/>
        <dbReference type="ChEBI" id="CHEBI:133980"/>
        <dbReference type="ChEBI" id="CHEBI:139511"/>
    </reaction>
</comment>
<dbReference type="InterPro" id="IPR004378">
    <property type="entry name" value="F420H2_quin_Rdtase"/>
</dbReference>
<accession>A0A918X8P1</accession>
<dbReference type="NCBIfam" id="TIGR00026">
    <property type="entry name" value="hi_GC_TIGR00026"/>
    <property type="match status" value="1"/>
</dbReference>
<protein>
    <recommendedName>
        <fullName evidence="5">Nitroreductase family deazaflavin-dependent oxidoreductase</fullName>
    </recommendedName>
</protein>
<dbReference type="Proteomes" id="UP000638353">
    <property type="component" value="Unassembled WGS sequence"/>
</dbReference>
<evidence type="ECO:0000256" key="2">
    <source>
        <dbReference type="ARBA" id="ARBA00049106"/>
    </source>
</evidence>
<dbReference type="EMBL" id="BMVC01000030">
    <property type="protein sequence ID" value="GHD18591.1"/>
    <property type="molecule type" value="Genomic_DNA"/>
</dbReference>
<evidence type="ECO:0000313" key="3">
    <source>
        <dbReference type="EMBL" id="GHD18591.1"/>
    </source>
</evidence>
<dbReference type="PANTHER" id="PTHR39428">
    <property type="entry name" value="F420H(2)-DEPENDENT QUINONE REDUCTASE RV1261C"/>
    <property type="match status" value="1"/>
</dbReference>
<evidence type="ECO:0008006" key="5">
    <source>
        <dbReference type="Google" id="ProtNLM"/>
    </source>
</evidence>
<name>A0A918X8P1_9ACTN</name>
<dbReference type="Pfam" id="PF04075">
    <property type="entry name" value="F420H2_quin_red"/>
    <property type="match status" value="1"/>
</dbReference>
<dbReference type="InterPro" id="IPR012349">
    <property type="entry name" value="Split_barrel_FMN-bd"/>
</dbReference>
<reference evidence="3" key="2">
    <citation type="submission" date="2020-09" db="EMBL/GenBank/DDBJ databases">
        <authorList>
            <person name="Sun Q."/>
            <person name="Ohkuma M."/>
        </authorList>
    </citation>
    <scope>NUCLEOTIDE SEQUENCE</scope>
    <source>
        <strain evidence="3">JCM 4637</strain>
    </source>
</reference>